<accession>A0A8D8FL20</accession>
<dbReference type="EMBL" id="HBUE01074367">
    <property type="protein sequence ID" value="CAG6474268.1"/>
    <property type="molecule type" value="Transcribed_RNA"/>
</dbReference>
<evidence type="ECO:0000256" key="1">
    <source>
        <dbReference type="SAM" id="MobiDB-lite"/>
    </source>
</evidence>
<sequence length="114" mass="12526">MFFQFLPTVTRRDPAPEISDKHPKDSPAFTKAAIDAIKIADAVEPTTAEVSRDVRNGVEMVPPKQLLLRSRMTNQPKLKLNAHYFDCGTSARTPCSATSGCCARLRTSPKPQPS</sequence>
<dbReference type="AlphaFoldDB" id="A0A8D8FL20"/>
<name>A0A8D8FL20_CULPI</name>
<proteinExistence type="predicted"/>
<protein>
    <submittedName>
        <fullName evidence="2">(northern house mosquito) hypothetical protein</fullName>
    </submittedName>
</protein>
<feature type="region of interest" description="Disordered" evidence="1">
    <location>
        <begin position="1"/>
        <end position="27"/>
    </location>
</feature>
<evidence type="ECO:0000313" key="2">
    <source>
        <dbReference type="EMBL" id="CAG6474268.1"/>
    </source>
</evidence>
<reference evidence="2" key="1">
    <citation type="submission" date="2021-05" db="EMBL/GenBank/DDBJ databases">
        <authorList>
            <person name="Alioto T."/>
            <person name="Alioto T."/>
            <person name="Gomez Garrido J."/>
        </authorList>
    </citation>
    <scope>NUCLEOTIDE SEQUENCE</scope>
</reference>
<organism evidence="2">
    <name type="scientific">Culex pipiens</name>
    <name type="common">House mosquito</name>
    <dbReference type="NCBI Taxonomy" id="7175"/>
    <lineage>
        <taxon>Eukaryota</taxon>
        <taxon>Metazoa</taxon>
        <taxon>Ecdysozoa</taxon>
        <taxon>Arthropoda</taxon>
        <taxon>Hexapoda</taxon>
        <taxon>Insecta</taxon>
        <taxon>Pterygota</taxon>
        <taxon>Neoptera</taxon>
        <taxon>Endopterygota</taxon>
        <taxon>Diptera</taxon>
        <taxon>Nematocera</taxon>
        <taxon>Culicoidea</taxon>
        <taxon>Culicidae</taxon>
        <taxon>Culicinae</taxon>
        <taxon>Culicini</taxon>
        <taxon>Culex</taxon>
        <taxon>Culex</taxon>
    </lineage>
</organism>
<feature type="compositionally biased region" description="Basic and acidic residues" evidence="1">
    <location>
        <begin position="10"/>
        <end position="25"/>
    </location>
</feature>